<accession>A0ACB7ECE4</accession>
<gene>
    <name evidence="1" type="primary">NLRC3.55</name>
    <name evidence="1" type="ORF">GBF38_001867</name>
</gene>
<dbReference type="Proteomes" id="UP000805704">
    <property type="component" value="Chromosome 9"/>
</dbReference>
<sequence>MLSCCPVSGRSEGSGLYQLWTLVLQTLHRLRLVPVFFIRRLFLSPVWKKIQNKLWTADSQSDQHHTTSSVFIWITSRPAATNQIPPSFFFWITVLDHMLTTDQREQPKTLTDMYSHFLLVQTKRKKKMYNEGHEMSPQELTKADREVLLKLGRLVFEQLEKGNIMLYQEDLEQCGLDVTEASMYSGVCTKIFKRESVMFQKIVYCFVHLSVPDFLAAVYLFHCYTTNKKTEVLKAFLKGENYSTLDVFLVKAMQKSLQSKNGHLGLFVLFPSWLLSGGFWVRQTTVHKSSREPSTSRRRRTLIISRLTETTTPSTV</sequence>
<protein>
    <submittedName>
        <fullName evidence="1">NLR family CARD domain-containing protein 3</fullName>
    </submittedName>
</protein>
<keyword evidence="2" id="KW-1185">Reference proteome</keyword>
<organism evidence="1 2">
    <name type="scientific">Nibea albiflora</name>
    <name type="common">Yellow drum</name>
    <name type="synonym">Corvina albiflora</name>
    <dbReference type="NCBI Taxonomy" id="240163"/>
    <lineage>
        <taxon>Eukaryota</taxon>
        <taxon>Metazoa</taxon>
        <taxon>Chordata</taxon>
        <taxon>Craniata</taxon>
        <taxon>Vertebrata</taxon>
        <taxon>Euteleostomi</taxon>
        <taxon>Actinopterygii</taxon>
        <taxon>Neopterygii</taxon>
        <taxon>Teleostei</taxon>
        <taxon>Neoteleostei</taxon>
        <taxon>Acanthomorphata</taxon>
        <taxon>Eupercaria</taxon>
        <taxon>Sciaenidae</taxon>
        <taxon>Nibea</taxon>
    </lineage>
</organism>
<comment type="caution">
    <text evidence="1">The sequence shown here is derived from an EMBL/GenBank/DDBJ whole genome shotgun (WGS) entry which is preliminary data.</text>
</comment>
<reference evidence="1" key="1">
    <citation type="submission" date="2020-04" db="EMBL/GenBank/DDBJ databases">
        <title>A chromosome-scale assembly and high-density genetic map of the yellow drum (Nibea albiflora) genome.</title>
        <authorList>
            <person name="Xu D."/>
            <person name="Zhang W."/>
            <person name="Chen R."/>
            <person name="Tan P."/>
            <person name="Wang L."/>
            <person name="Song H."/>
            <person name="Tian L."/>
            <person name="Zhu Q."/>
            <person name="Wang B."/>
        </authorList>
    </citation>
    <scope>NUCLEOTIDE SEQUENCE</scope>
    <source>
        <strain evidence="1">ZJHYS-2018</strain>
    </source>
</reference>
<name>A0ACB7ECE4_NIBAL</name>
<dbReference type="EMBL" id="CM024797">
    <property type="protein sequence ID" value="KAG7999819.1"/>
    <property type="molecule type" value="Genomic_DNA"/>
</dbReference>
<evidence type="ECO:0000313" key="2">
    <source>
        <dbReference type="Proteomes" id="UP000805704"/>
    </source>
</evidence>
<proteinExistence type="predicted"/>
<evidence type="ECO:0000313" key="1">
    <source>
        <dbReference type="EMBL" id="KAG7999819.1"/>
    </source>
</evidence>